<evidence type="ECO:0000256" key="1">
    <source>
        <dbReference type="SAM" id="SignalP"/>
    </source>
</evidence>
<reference evidence="2 3" key="1">
    <citation type="submission" date="2021-03" db="EMBL/GenBank/DDBJ databases">
        <title>Five novel Rahnella species.</title>
        <authorList>
            <person name="Brady C."/>
            <person name="Asselin J."/>
            <person name="Beer S."/>
            <person name="Bruberg M.B."/>
            <person name="Crampton B."/>
            <person name="Venter S."/>
            <person name="Arnold D."/>
            <person name="Denman S."/>
        </authorList>
    </citation>
    <scope>NUCLEOTIDE SEQUENCE [LARGE SCALE GENOMIC DNA]</scope>
    <source>
        <strain evidence="2 3">FRB 231</strain>
    </source>
</reference>
<name>A0ABS6LBP8_9GAMM</name>
<gene>
    <name evidence="2" type="ORF">J1784_04935</name>
</gene>
<feature type="chain" id="PRO_5046072100" description="Outer membrane beta-barrel porin/alpha-amylase" evidence="1">
    <location>
        <begin position="23"/>
        <end position="264"/>
    </location>
</feature>
<protein>
    <recommendedName>
        <fullName evidence="4">Outer membrane beta-barrel porin/alpha-amylase</fullName>
    </recommendedName>
</protein>
<accession>A0ABS6LBP8</accession>
<evidence type="ECO:0000313" key="2">
    <source>
        <dbReference type="EMBL" id="MBU9844359.1"/>
    </source>
</evidence>
<organism evidence="2 3">
    <name type="scientific">Rahnella ecdela</name>
    <dbReference type="NCBI Taxonomy" id="2816250"/>
    <lineage>
        <taxon>Bacteria</taxon>
        <taxon>Pseudomonadati</taxon>
        <taxon>Pseudomonadota</taxon>
        <taxon>Gammaproteobacteria</taxon>
        <taxon>Enterobacterales</taxon>
        <taxon>Yersiniaceae</taxon>
        <taxon>Rahnella</taxon>
    </lineage>
</organism>
<sequence>MKSYLFCALCIGLLPAVLSAKAAEVNPNAEKSADDPTKVTTKFGITWSDNYDMDDSNVAFSGSLAFDQVKKINVRINSDASEWRIGGSWLFPVGIFNFNFGKNQYPDNSSQTNYSIGTFIPLSAFGIEPAGFQIFPMAGYSYNDGDHMECNVDKHKSCSQPGFDGTPSPENGFESTNISGSSGYLGVFVLKPLTTHLRLLSFLGGSYGSENDAGDNYKGYFGGVGLGYNITEHNSVKVMTYIQDNNTYLNDPDKRILLAWQYQL</sequence>
<evidence type="ECO:0008006" key="4">
    <source>
        <dbReference type="Google" id="ProtNLM"/>
    </source>
</evidence>
<evidence type="ECO:0000313" key="3">
    <source>
        <dbReference type="Proteomes" id="UP000739284"/>
    </source>
</evidence>
<dbReference type="EMBL" id="JAFMOY010000112">
    <property type="protein sequence ID" value="MBU9844359.1"/>
    <property type="molecule type" value="Genomic_DNA"/>
</dbReference>
<dbReference type="RefSeq" id="WP_217148282.1">
    <property type="nucleotide sequence ID" value="NZ_JAFMOY010000112.1"/>
</dbReference>
<dbReference type="Proteomes" id="UP000739284">
    <property type="component" value="Unassembled WGS sequence"/>
</dbReference>
<keyword evidence="3" id="KW-1185">Reference proteome</keyword>
<comment type="caution">
    <text evidence="2">The sequence shown here is derived from an EMBL/GenBank/DDBJ whole genome shotgun (WGS) entry which is preliminary data.</text>
</comment>
<feature type="signal peptide" evidence="1">
    <location>
        <begin position="1"/>
        <end position="22"/>
    </location>
</feature>
<keyword evidence="1" id="KW-0732">Signal</keyword>
<proteinExistence type="predicted"/>